<evidence type="ECO:0000313" key="1">
    <source>
        <dbReference type="EMBL" id="SJZ60085.1"/>
    </source>
</evidence>
<protein>
    <submittedName>
        <fullName evidence="1">Uncharacterized protein</fullName>
    </submittedName>
</protein>
<accession>A0A1T4LZK3</accession>
<reference evidence="2" key="1">
    <citation type="submission" date="2017-02" db="EMBL/GenBank/DDBJ databases">
        <authorList>
            <person name="Varghese N."/>
            <person name="Submissions S."/>
        </authorList>
    </citation>
    <scope>NUCLEOTIDE SEQUENCE [LARGE SCALE GENOMIC DNA]</scope>
    <source>
        <strain evidence="2">DSM 22224</strain>
    </source>
</reference>
<proteinExistence type="predicted"/>
<organism evidence="1 2">
    <name type="scientific">Chitinophaga eiseniae</name>
    <dbReference type="NCBI Taxonomy" id="634771"/>
    <lineage>
        <taxon>Bacteria</taxon>
        <taxon>Pseudomonadati</taxon>
        <taxon>Bacteroidota</taxon>
        <taxon>Chitinophagia</taxon>
        <taxon>Chitinophagales</taxon>
        <taxon>Chitinophagaceae</taxon>
        <taxon>Chitinophaga</taxon>
    </lineage>
</organism>
<dbReference type="STRING" id="634771.SAMN04488128_101873"/>
<dbReference type="Proteomes" id="UP000190367">
    <property type="component" value="Unassembled WGS sequence"/>
</dbReference>
<dbReference type="RefSeq" id="WP_078667516.1">
    <property type="nucleotide sequence ID" value="NZ_FUWZ01000001.1"/>
</dbReference>
<evidence type="ECO:0000313" key="2">
    <source>
        <dbReference type="Proteomes" id="UP000190367"/>
    </source>
</evidence>
<name>A0A1T4LZK3_9BACT</name>
<sequence length="69" mass="8017">MDKKSLIIKIVSGYIEMLEARTDRDEYENDILEALQTLCDGAAQMDSEKALDWWLDVMWEIITDLGLHN</sequence>
<dbReference type="AlphaFoldDB" id="A0A1T4LZK3"/>
<keyword evidence="2" id="KW-1185">Reference proteome</keyword>
<dbReference type="EMBL" id="FUWZ01000001">
    <property type="protein sequence ID" value="SJZ60085.1"/>
    <property type="molecule type" value="Genomic_DNA"/>
</dbReference>
<gene>
    <name evidence="1" type="ORF">SAMN04488128_101873</name>
</gene>